<dbReference type="EMBL" id="QSJI01000001">
    <property type="protein sequence ID" value="RHD57547.1"/>
    <property type="molecule type" value="Genomic_DNA"/>
</dbReference>
<evidence type="ECO:0000256" key="16">
    <source>
        <dbReference type="ARBA" id="ARBA00038053"/>
    </source>
</evidence>
<dbReference type="NCBIfam" id="TIGR02614">
    <property type="entry name" value="ftsW"/>
    <property type="match status" value="1"/>
</dbReference>
<feature type="compositionally biased region" description="Basic and acidic residues" evidence="22">
    <location>
        <begin position="522"/>
        <end position="537"/>
    </location>
</feature>
<dbReference type="GO" id="GO:0008955">
    <property type="term" value="F:peptidoglycan glycosyltransferase activity"/>
    <property type="evidence" value="ECO:0007669"/>
    <property type="project" value="UniProtKB-EC"/>
</dbReference>
<feature type="region of interest" description="Disordered" evidence="22">
    <location>
        <begin position="424"/>
        <end position="568"/>
    </location>
</feature>
<keyword evidence="13" id="KW-0961">Cell wall biogenesis/degradation</keyword>
<evidence type="ECO:0000256" key="3">
    <source>
        <dbReference type="ARBA" id="ARBA00022475"/>
    </source>
</evidence>
<evidence type="ECO:0000256" key="8">
    <source>
        <dbReference type="ARBA" id="ARBA00022960"/>
    </source>
</evidence>
<comment type="pathway">
    <text evidence="2">Cell wall biogenesis; peptidoglycan biosynthesis.</text>
</comment>
<comment type="similarity">
    <text evidence="16">Belongs to the SEDS family. FtsW subfamily.</text>
</comment>
<feature type="compositionally biased region" description="Low complexity" evidence="22">
    <location>
        <begin position="437"/>
        <end position="446"/>
    </location>
</feature>
<keyword evidence="4" id="KW-0132">Cell division</keyword>
<dbReference type="GO" id="GO:0015648">
    <property type="term" value="F:lipid-linked peptidoglycan transporter activity"/>
    <property type="evidence" value="ECO:0007669"/>
    <property type="project" value="TreeGrafter"/>
</dbReference>
<dbReference type="InterPro" id="IPR013437">
    <property type="entry name" value="FtsW"/>
</dbReference>
<evidence type="ECO:0000256" key="18">
    <source>
        <dbReference type="ARBA" id="ARBA00041418"/>
    </source>
</evidence>
<comment type="function">
    <text evidence="21">Peptidoglycan polymerase that is essential for cell division.</text>
</comment>
<dbReference type="EC" id="2.4.99.28" evidence="19"/>
<evidence type="ECO:0000256" key="12">
    <source>
        <dbReference type="ARBA" id="ARBA00023306"/>
    </source>
</evidence>
<feature type="transmembrane region" description="Helical" evidence="23">
    <location>
        <begin position="279"/>
        <end position="298"/>
    </location>
</feature>
<dbReference type="GO" id="GO:0008360">
    <property type="term" value="P:regulation of cell shape"/>
    <property type="evidence" value="ECO:0007669"/>
    <property type="project" value="UniProtKB-KW"/>
</dbReference>
<keyword evidence="3" id="KW-1003">Cell membrane</keyword>
<evidence type="ECO:0000256" key="4">
    <source>
        <dbReference type="ARBA" id="ARBA00022618"/>
    </source>
</evidence>
<keyword evidence="12" id="KW-0131">Cell cycle</keyword>
<feature type="transmembrane region" description="Helical" evidence="23">
    <location>
        <begin position="90"/>
        <end position="112"/>
    </location>
</feature>
<gene>
    <name evidence="24" type="primary">ftsW</name>
    <name evidence="24" type="ORF">DW787_01530</name>
</gene>
<feature type="transmembrane region" description="Helical" evidence="23">
    <location>
        <begin position="124"/>
        <end position="142"/>
    </location>
</feature>
<evidence type="ECO:0000256" key="19">
    <source>
        <dbReference type="ARBA" id="ARBA00044770"/>
    </source>
</evidence>
<dbReference type="InterPro" id="IPR001182">
    <property type="entry name" value="FtsW/RodA"/>
</dbReference>
<evidence type="ECO:0000256" key="5">
    <source>
        <dbReference type="ARBA" id="ARBA00022676"/>
    </source>
</evidence>
<keyword evidence="5" id="KW-0328">Glycosyltransferase</keyword>
<proteinExistence type="inferred from homology"/>
<sequence>MWFSKAKEGAAESEAPSAGARSAARPKVRRRATATSHSDWGEKYIAGVPARIMRPRLVFLSCLIAICMFGLLMIYSASSVESLQENGSSWFFLYRQAIFMFIGFVLFAMIGSRLLPWPLFRSKLVWGVWFGVLVLLIAVLFVGQGAEEWGASRWIDLGIFNLQPAEVAKPVIIVLTAKIFADYFEDGTIDTRAFLIQMLIMLPFPLFLIFKEPDLGTTIIIALTVFAIAILCGLPWRVVAFVTIAAFVLGAAAIVTSPYRAKRFLAFLDPWSDPYDTGYQATLAIMAFASGGLFGRGIGNSTMKYHYLPEAHNDYILAIIGEELGFVGTAIFVLVFVAMIIAAFYICREAPTLHAQLLASGCTIILAVQFLINVFGILGVMPMTGKPLPFVSYGGSSIIASLVLAALIFRVSVESNVETAADRRRSGMAVMGERSARASARRSASSGDDVSGHIGRSTAGEVRVRSTRRDGSAPRADRVASSRSALSVYDGGRQGRGEASPTRRESRGTAGGYGRIDLGSDAGERLRPRQERPRVDYRGVTGGNAPRRSGDGRPPRGMNDRERGRYDR</sequence>
<keyword evidence="11 23" id="KW-0472">Membrane</keyword>
<evidence type="ECO:0000256" key="15">
    <source>
        <dbReference type="ARBA" id="ARBA00033270"/>
    </source>
</evidence>
<keyword evidence="6" id="KW-0808">Transferase</keyword>
<keyword evidence="9" id="KW-0573">Peptidoglycan synthesis</keyword>
<dbReference type="GO" id="GO:0071555">
    <property type="term" value="P:cell wall organization"/>
    <property type="evidence" value="ECO:0007669"/>
    <property type="project" value="UniProtKB-KW"/>
</dbReference>
<feature type="transmembrane region" description="Helical" evidence="23">
    <location>
        <begin position="57"/>
        <end position="78"/>
    </location>
</feature>
<reference evidence="24 25" key="1">
    <citation type="submission" date="2018-08" db="EMBL/GenBank/DDBJ databases">
        <title>A genome reference for cultivated species of the human gut microbiota.</title>
        <authorList>
            <person name="Zou Y."/>
            <person name="Xue W."/>
            <person name="Luo G."/>
        </authorList>
    </citation>
    <scope>NUCLEOTIDE SEQUENCE [LARGE SCALE GENOMIC DNA]</scope>
    <source>
        <strain evidence="24 25">AM30-5LB</strain>
    </source>
</reference>
<feature type="compositionally biased region" description="Basic and acidic residues" evidence="22">
    <location>
        <begin position="1"/>
        <end position="10"/>
    </location>
</feature>
<dbReference type="Proteomes" id="UP000286050">
    <property type="component" value="Unassembled WGS sequence"/>
</dbReference>
<feature type="transmembrane region" description="Helical" evidence="23">
    <location>
        <begin position="358"/>
        <end position="378"/>
    </location>
</feature>
<feature type="compositionally biased region" description="Low complexity" evidence="22">
    <location>
        <begin position="12"/>
        <end position="23"/>
    </location>
</feature>
<dbReference type="Pfam" id="PF01098">
    <property type="entry name" value="FTSW_RODA_SPOVE"/>
    <property type="match status" value="1"/>
</dbReference>
<feature type="transmembrane region" description="Helical" evidence="23">
    <location>
        <begin position="324"/>
        <end position="346"/>
    </location>
</feature>
<evidence type="ECO:0000256" key="23">
    <source>
        <dbReference type="SAM" id="Phobius"/>
    </source>
</evidence>
<feature type="compositionally biased region" description="Basic and acidic residues" evidence="22">
    <location>
        <begin position="493"/>
        <end position="507"/>
    </location>
</feature>
<accession>A0A414G084</accession>
<dbReference type="AlphaFoldDB" id="A0A414G084"/>
<feature type="transmembrane region" description="Helical" evidence="23">
    <location>
        <begin position="216"/>
        <end position="234"/>
    </location>
</feature>
<dbReference type="RefSeq" id="WP_118271322.1">
    <property type="nucleotide sequence ID" value="NZ_QSJI01000001.1"/>
</dbReference>
<feature type="compositionally biased region" description="Basic and acidic residues" evidence="22">
    <location>
        <begin position="462"/>
        <end position="480"/>
    </location>
</feature>
<feature type="transmembrane region" description="Helical" evidence="23">
    <location>
        <begin position="193"/>
        <end position="210"/>
    </location>
</feature>
<comment type="catalytic activity">
    <reaction evidence="20">
        <text>[GlcNAc-(1-&gt;4)-Mur2Ac(oyl-L-Ala-gamma-D-Glu-L-Lys-D-Ala-D-Ala)](n)-di-trans,octa-cis-undecaprenyl diphosphate + beta-D-GlcNAc-(1-&gt;4)-Mur2Ac(oyl-L-Ala-gamma-D-Glu-L-Lys-D-Ala-D-Ala)-di-trans,octa-cis-undecaprenyl diphosphate = [GlcNAc-(1-&gt;4)-Mur2Ac(oyl-L-Ala-gamma-D-Glu-L-Lys-D-Ala-D-Ala)](n+1)-di-trans,octa-cis-undecaprenyl diphosphate + di-trans,octa-cis-undecaprenyl diphosphate + H(+)</text>
        <dbReference type="Rhea" id="RHEA:23708"/>
        <dbReference type="Rhea" id="RHEA-COMP:9602"/>
        <dbReference type="Rhea" id="RHEA-COMP:9603"/>
        <dbReference type="ChEBI" id="CHEBI:15378"/>
        <dbReference type="ChEBI" id="CHEBI:58405"/>
        <dbReference type="ChEBI" id="CHEBI:60033"/>
        <dbReference type="ChEBI" id="CHEBI:78435"/>
        <dbReference type="EC" id="2.4.99.28"/>
    </reaction>
</comment>
<evidence type="ECO:0000256" key="17">
    <source>
        <dbReference type="ARBA" id="ARBA00041185"/>
    </source>
</evidence>
<evidence type="ECO:0000256" key="20">
    <source>
        <dbReference type="ARBA" id="ARBA00049902"/>
    </source>
</evidence>
<evidence type="ECO:0000256" key="2">
    <source>
        <dbReference type="ARBA" id="ARBA00004752"/>
    </source>
</evidence>
<feature type="transmembrane region" description="Helical" evidence="23">
    <location>
        <begin position="390"/>
        <end position="409"/>
    </location>
</feature>
<organism evidence="24 25">
    <name type="scientific">Collinsella intestinalis</name>
    <dbReference type="NCBI Taxonomy" id="147207"/>
    <lineage>
        <taxon>Bacteria</taxon>
        <taxon>Bacillati</taxon>
        <taxon>Actinomycetota</taxon>
        <taxon>Coriobacteriia</taxon>
        <taxon>Coriobacteriales</taxon>
        <taxon>Coriobacteriaceae</taxon>
        <taxon>Collinsella</taxon>
    </lineage>
</organism>
<keyword evidence="7 23" id="KW-0812">Transmembrane</keyword>
<dbReference type="GO" id="GO:0005886">
    <property type="term" value="C:plasma membrane"/>
    <property type="evidence" value="ECO:0007669"/>
    <property type="project" value="UniProtKB-SubCell"/>
</dbReference>
<dbReference type="PANTHER" id="PTHR30474">
    <property type="entry name" value="CELL CYCLE PROTEIN"/>
    <property type="match status" value="1"/>
</dbReference>
<evidence type="ECO:0000256" key="10">
    <source>
        <dbReference type="ARBA" id="ARBA00022989"/>
    </source>
</evidence>
<dbReference type="GO" id="GO:0051301">
    <property type="term" value="P:cell division"/>
    <property type="evidence" value="ECO:0007669"/>
    <property type="project" value="UniProtKB-KW"/>
</dbReference>
<feature type="compositionally biased region" description="Basic and acidic residues" evidence="22">
    <location>
        <begin position="548"/>
        <end position="568"/>
    </location>
</feature>
<comment type="caution">
    <text evidence="24">The sequence shown here is derived from an EMBL/GenBank/DDBJ whole genome shotgun (WGS) entry which is preliminary data.</text>
</comment>
<evidence type="ECO:0000256" key="6">
    <source>
        <dbReference type="ARBA" id="ARBA00022679"/>
    </source>
</evidence>
<evidence type="ECO:0000313" key="25">
    <source>
        <dbReference type="Proteomes" id="UP000286050"/>
    </source>
</evidence>
<name>A0A414G084_9ACTN</name>
<evidence type="ECO:0000256" key="1">
    <source>
        <dbReference type="ARBA" id="ARBA00004651"/>
    </source>
</evidence>
<protein>
    <recommendedName>
        <fullName evidence="17">Probable peptidoglycan glycosyltransferase FtsW</fullName>
        <ecNumber evidence="19">2.4.99.28</ecNumber>
    </recommendedName>
    <alternativeName>
        <fullName evidence="18">Cell division protein FtsW</fullName>
    </alternativeName>
    <alternativeName>
        <fullName evidence="15">Cell wall polymerase</fullName>
    </alternativeName>
    <alternativeName>
        <fullName evidence="14">Peptidoglycan polymerase</fullName>
    </alternativeName>
</protein>
<feature type="region of interest" description="Disordered" evidence="22">
    <location>
        <begin position="1"/>
        <end position="34"/>
    </location>
</feature>
<comment type="subcellular location">
    <subcellularLocation>
        <location evidence="1">Cell membrane</location>
        <topology evidence="1">Multi-pass membrane protein</topology>
    </subcellularLocation>
</comment>
<evidence type="ECO:0000256" key="21">
    <source>
        <dbReference type="ARBA" id="ARBA00049966"/>
    </source>
</evidence>
<evidence type="ECO:0000256" key="22">
    <source>
        <dbReference type="SAM" id="MobiDB-lite"/>
    </source>
</evidence>
<dbReference type="GO" id="GO:0032153">
    <property type="term" value="C:cell division site"/>
    <property type="evidence" value="ECO:0007669"/>
    <property type="project" value="TreeGrafter"/>
</dbReference>
<evidence type="ECO:0000313" key="24">
    <source>
        <dbReference type="EMBL" id="RHD57547.1"/>
    </source>
</evidence>
<keyword evidence="8" id="KW-0133">Cell shape</keyword>
<feature type="transmembrane region" description="Helical" evidence="23">
    <location>
        <begin position="239"/>
        <end position="259"/>
    </location>
</feature>
<evidence type="ECO:0000256" key="11">
    <source>
        <dbReference type="ARBA" id="ARBA00023136"/>
    </source>
</evidence>
<dbReference type="GO" id="GO:0009252">
    <property type="term" value="P:peptidoglycan biosynthetic process"/>
    <property type="evidence" value="ECO:0007669"/>
    <property type="project" value="UniProtKB-KW"/>
</dbReference>
<dbReference type="PANTHER" id="PTHR30474:SF2">
    <property type="entry name" value="PEPTIDOGLYCAN GLYCOSYLTRANSFERASE FTSW-RELATED"/>
    <property type="match status" value="1"/>
</dbReference>
<evidence type="ECO:0000256" key="9">
    <source>
        <dbReference type="ARBA" id="ARBA00022984"/>
    </source>
</evidence>
<evidence type="ECO:0000256" key="13">
    <source>
        <dbReference type="ARBA" id="ARBA00023316"/>
    </source>
</evidence>
<evidence type="ECO:0000256" key="7">
    <source>
        <dbReference type="ARBA" id="ARBA00022692"/>
    </source>
</evidence>
<keyword evidence="10 23" id="KW-1133">Transmembrane helix</keyword>
<evidence type="ECO:0000256" key="14">
    <source>
        <dbReference type="ARBA" id="ARBA00032370"/>
    </source>
</evidence>